<keyword evidence="2" id="KW-1185">Reference proteome</keyword>
<dbReference type="STRING" id="1077348.A0A2G8RR53"/>
<evidence type="ECO:0000313" key="2">
    <source>
        <dbReference type="Proteomes" id="UP000230002"/>
    </source>
</evidence>
<comment type="caution">
    <text evidence="1">The sequence shown here is derived from an EMBL/GenBank/DDBJ whole genome shotgun (WGS) entry which is preliminary data.</text>
</comment>
<proteinExistence type="predicted"/>
<gene>
    <name evidence="1" type="ORF">GSI_13722</name>
</gene>
<dbReference type="OrthoDB" id="2535391at2759"/>
<dbReference type="EMBL" id="AYKW01000067">
    <property type="protein sequence ID" value="PIL23971.1"/>
    <property type="molecule type" value="Genomic_DNA"/>
</dbReference>
<name>A0A2G8RR53_9APHY</name>
<dbReference type="Proteomes" id="UP000230002">
    <property type="component" value="Unassembled WGS sequence"/>
</dbReference>
<sequence length="79" mass="9508">MARDLEPPMANWFESAPAAFDAVGYTLRFQMNTMASLVRFYKKKYLQYRPLYERLKEEHAEVKRLRKYSFISEDLFLSC</sequence>
<evidence type="ECO:0000313" key="1">
    <source>
        <dbReference type="EMBL" id="PIL23971.1"/>
    </source>
</evidence>
<organism evidence="1 2">
    <name type="scientific">Ganoderma sinense ZZ0214-1</name>
    <dbReference type="NCBI Taxonomy" id="1077348"/>
    <lineage>
        <taxon>Eukaryota</taxon>
        <taxon>Fungi</taxon>
        <taxon>Dikarya</taxon>
        <taxon>Basidiomycota</taxon>
        <taxon>Agaricomycotina</taxon>
        <taxon>Agaricomycetes</taxon>
        <taxon>Polyporales</taxon>
        <taxon>Polyporaceae</taxon>
        <taxon>Ganoderma</taxon>
    </lineage>
</organism>
<reference evidence="1 2" key="1">
    <citation type="journal article" date="2015" name="Sci. Rep.">
        <title>Chromosome-level genome map provides insights into diverse defense mechanisms in the medicinal fungus Ganoderma sinense.</title>
        <authorList>
            <person name="Zhu Y."/>
            <person name="Xu J."/>
            <person name="Sun C."/>
            <person name="Zhou S."/>
            <person name="Xu H."/>
            <person name="Nelson D.R."/>
            <person name="Qian J."/>
            <person name="Song J."/>
            <person name="Luo H."/>
            <person name="Xiang L."/>
            <person name="Li Y."/>
            <person name="Xu Z."/>
            <person name="Ji A."/>
            <person name="Wang L."/>
            <person name="Lu S."/>
            <person name="Hayward A."/>
            <person name="Sun W."/>
            <person name="Li X."/>
            <person name="Schwartz D.C."/>
            <person name="Wang Y."/>
            <person name="Chen S."/>
        </authorList>
    </citation>
    <scope>NUCLEOTIDE SEQUENCE [LARGE SCALE GENOMIC DNA]</scope>
    <source>
        <strain evidence="1 2">ZZ0214-1</strain>
    </source>
</reference>
<accession>A0A2G8RR53</accession>
<dbReference type="AlphaFoldDB" id="A0A2G8RR53"/>
<protein>
    <submittedName>
        <fullName evidence="1">Uncharacterized protein</fullName>
    </submittedName>
</protein>